<proteinExistence type="predicted"/>
<sequence length="374" mass="42116">MQDLTAGILPKFLDVFDRSPFMCGIIGVLRSPRRELRNELKYVQSGVKMNEISCLKSVFCNGPWMICGIPILLNKWSPSMSLLKEELTHVPVLVKFHDVPLVAYTSDGLSLMATKIGTPMMLDSYTNSNDHLVMAVPNLEGNGYTKETIRIEYEWEPPRCSTCLIFGHSPIDCPIVTPKRVVNQKDKGKGQTSGADDESFIEVKKKKSVANLGNEDEVEPIDNEMEGFLASKPMGVGFGPKSLLKQWRESNDYDPYNDDMYKGQEISDNIQTICDNLDIKNTCNNDKNLSEIQLEHEKEDELVAVVTLGGSRGESFWEECDDFRVDVLLFHTCLTDILGFLEKFGWWFEQGIGGENEDDNDNKKLVMVNEGGMS</sequence>
<name>A0ABQ5EFJ5_9ASTR</name>
<dbReference type="PANTHER" id="PTHR31286">
    <property type="entry name" value="GLYCINE-RICH CELL WALL STRUCTURAL PROTEIN 1.8-LIKE"/>
    <property type="match status" value="1"/>
</dbReference>
<reference evidence="1" key="2">
    <citation type="submission" date="2022-01" db="EMBL/GenBank/DDBJ databases">
        <authorList>
            <person name="Yamashiro T."/>
            <person name="Shiraishi A."/>
            <person name="Satake H."/>
            <person name="Nakayama K."/>
        </authorList>
    </citation>
    <scope>NUCLEOTIDE SEQUENCE</scope>
</reference>
<protein>
    <submittedName>
        <fullName evidence="1">Zinc knuckle CX2CX4HX4C containing protein</fullName>
    </submittedName>
</protein>
<comment type="caution">
    <text evidence="1">The sequence shown here is derived from an EMBL/GenBank/DDBJ whole genome shotgun (WGS) entry which is preliminary data.</text>
</comment>
<gene>
    <name evidence="1" type="ORF">Tco_0975835</name>
</gene>
<evidence type="ECO:0000313" key="1">
    <source>
        <dbReference type="EMBL" id="GJT49678.1"/>
    </source>
</evidence>
<accession>A0ABQ5EFJ5</accession>
<dbReference type="EMBL" id="BQNB010016257">
    <property type="protein sequence ID" value="GJT49678.1"/>
    <property type="molecule type" value="Genomic_DNA"/>
</dbReference>
<organism evidence="1 2">
    <name type="scientific">Tanacetum coccineum</name>
    <dbReference type="NCBI Taxonomy" id="301880"/>
    <lineage>
        <taxon>Eukaryota</taxon>
        <taxon>Viridiplantae</taxon>
        <taxon>Streptophyta</taxon>
        <taxon>Embryophyta</taxon>
        <taxon>Tracheophyta</taxon>
        <taxon>Spermatophyta</taxon>
        <taxon>Magnoliopsida</taxon>
        <taxon>eudicotyledons</taxon>
        <taxon>Gunneridae</taxon>
        <taxon>Pentapetalae</taxon>
        <taxon>asterids</taxon>
        <taxon>campanulids</taxon>
        <taxon>Asterales</taxon>
        <taxon>Asteraceae</taxon>
        <taxon>Asteroideae</taxon>
        <taxon>Anthemideae</taxon>
        <taxon>Anthemidinae</taxon>
        <taxon>Tanacetum</taxon>
    </lineage>
</organism>
<evidence type="ECO:0000313" key="2">
    <source>
        <dbReference type="Proteomes" id="UP001151760"/>
    </source>
</evidence>
<reference evidence="1" key="1">
    <citation type="journal article" date="2022" name="Int. J. Mol. Sci.">
        <title>Draft Genome of Tanacetum Coccineum: Genomic Comparison of Closely Related Tanacetum-Family Plants.</title>
        <authorList>
            <person name="Yamashiro T."/>
            <person name="Shiraishi A."/>
            <person name="Nakayama K."/>
            <person name="Satake H."/>
        </authorList>
    </citation>
    <scope>NUCLEOTIDE SEQUENCE</scope>
</reference>
<dbReference type="PANTHER" id="PTHR31286:SF99">
    <property type="entry name" value="DUF4283 DOMAIN-CONTAINING PROTEIN"/>
    <property type="match status" value="1"/>
</dbReference>
<dbReference type="InterPro" id="IPR040256">
    <property type="entry name" value="At4g02000-like"/>
</dbReference>
<dbReference type="Proteomes" id="UP001151760">
    <property type="component" value="Unassembled WGS sequence"/>
</dbReference>
<keyword evidence="2" id="KW-1185">Reference proteome</keyword>